<dbReference type="RefSeq" id="WP_341457664.1">
    <property type="nucleotide sequence ID" value="NZ_BRPJ01000075.1"/>
</dbReference>
<sequence>MFRLWRQEEVAENPGWSVRLLYIDEINTADIEFIRESAMRCDYLMGTLNPDVPNLPVYKEYINCSRPPSEWEEETPKEILEELSGEPIPGCWILRTD</sequence>
<dbReference type="EMBL" id="BRPJ01000075">
    <property type="protein sequence ID" value="GLB31771.1"/>
    <property type="molecule type" value="Genomic_DNA"/>
</dbReference>
<gene>
    <name evidence="1" type="ORF">LAD12857_36940</name>
</gene>
<proteinExistence type="predicted"/>
<dbReference type="Proteomes" id="UP001419084">
    <property type="component" value="Unassembled WGS sequence"/>
</dbReference>
<organism evidence="1 2">
    <name type="scientific">Lacrimispora amygdalina</name>
    <dbReference type="NCBI Taxonomy" id="253257"/>
    <lineage>
        <taxon>Bacteria</taxon>
        <taxon>Bacillati</taxon>
        <taxon>Bacillota</taxon>
        <taxon>Clostridia</taxon>
        <taxon>Lachnospirales</taxon>
        <taxon>Lachnospiraceae</taxon>
        <taxon>Lacrimispora</taxon>
    </lineage>
</organism>
<reference evidence="1 2" key="1">
    <citation type="journal article" date="2024" name="Int. J. Syst. Evol. Microbiol.">
        <title>Lacrimispora brassicae sp. nov. isolated from fermented cabbage, and proposal of Clostridium indicum Gundawar et al. 2019 and Clostridium methoxybenzovorans Mechichi et al. 1999 as heterotypic synonyms of Lacrimispora amygdalina (Parshina et al. 2003) Haas and Blanchard 2020 and Lacrimispora indolis (McClung and McCoy 1957) Haas and Blanchard 2020, respectively.</title>
        <authorList>
            <person name="Kobayashi H."/>
            <person name="Tanizawa Y."/>
            <person name="Sakamoto M."/>
            <person name="Ohkuma M."/>
            <person name="Tohno M."/>
        </authorList>
    </citation>
    <scope>NUCLEOTIDE SEQUENCE [LARGE SCALE GENOMIC DNA]</scope>
    <source>
        <strain evidence="1 2">DSM 12857</strain>
    </source>
</reference>
<name>A0ABQ5MAC4_9FIRM</name>
<comment type="caution">
    <text evidence="1">The sequence shown here is derived from an EMBL/GenBank/DDBJ whole genome shotgun (WGS) entry which is preliminary data.</text>
</comment>
<accession>A0ABQ5MAC4</accession>
<protein>
    <submittedName>
        <fullName evidence="1">Uncharacterized protein</fullName>
    </submittedName>
</protein>
<evidence type="ECO:0000313" key="1">
    <source>
        <dbReference type="EMBL" id="GLB31771.1"/>
    </source>
</evidence>
<evidence type="ECO:0000313" key="2">
    <source>
        <dbReference type="Proteomes" id="UP001419084"/>
    </source>
</evidence>
<keyword evidence="2" id="KW-1185">Reference proteome</keyword>